<dbReference type="GO" id="GO:0004519">
    <property type="term" value="F:endonuclease activity"/>
    <property type="evidence" value="ECO:0007669"/>
    <property type="project" value="UniProtKB-KW"/>
</dbReference>
<dbReference type="AlphaFoldDB" id="A0A1I5TL99"/>
<sequence>MKVVNQNIMTNKLKTTLYIDVTSNLQARIRQHKNHFFKGSFTDEYNLEYCVYYENFFSIEEAILREKQIKMWSRLKKEKLINSINPNWVDLWLKLKNGKILFKLSQSQEISPIVEMTFEVIYIYSHL</sequence>
<dbReference type="InterPro" id="IPR035901">
    <property type="entry name" value="GIY-YIG_endonuc_sf"/>
</dbReference>
<feature type="domain" description="GIY-YIG" evidence="2">
    <location>
        <begin position="1"/>
        <end position="79"/>
    </location>
</feature>
<dbReference type="EMBL" id="FOXQ01000002">
    <property type="protein sequence ID" value="SFP83839.1"/>
    <property type="molecule type" value="Genomic_DNA"/>
</dbReference>
<evidence type="ECO:0000256" key="1">
    <source>
        <dbReference type="ARBA" id="ARBA00007435"/>
    </source>
</evidence>
<dbReference type="InterPro" id="IPR050190">
    <property type="entry name" value="UPF0213_domain"/>
</dbReference>
<dbReference type="PANTHER" id="PTHR34477">
    <property type="entry name" value="UPF0213 PROTEIN YHBQ"/>
    <property type="match status" value="1"/>
</dbReference>
<accession>A0A1I5TL99</accession>
<keyword evidence="3" id="KW-0378">Hydrolase</keyword>
<dbReference type="Gene3D" id="3.40.1440.10">
    <property type="entry name" value="GIY-YIG endonuclease"/>
    <property type="match status" value="1"/>
</dbReference>
<gene>
    <name evidence="3" type="ORF">SAMN05444277_102192</name>
</gene>
<dbReference type="CDD" id="cd10448">
    <property type="entry name" value="GIY-YIG_unchar_3"/>
    <property type="match status" value="1"/>
</dbReference>
<name>A0A1I5TL99_9BACT</name>
<dbReference type="PANTHER" id="PTHR34477:SF5">
    <property type="entry name" value="BSL5627 PROTEIN"/>
    <property type="match status" value="1"/>
</dbReference>
<dbReference type="PROSITE" id="PS50164">
    <property type="entry name" value="GIY_YIG"/>
    <property type="match status" value="1"/>
</dbReference>
<comment type="similarity">
    <text evidence="1">Belongs to the UPF0213 family.</text>
</comment>
<protein>
    <submittedName>
        <fullName evidence="3">Putative endonuclease</fullName>
    </submittedName>
</protein>
<keyword evidence="3" id="KW-0540">Nuclease</keyword>
<evidence type="ECO:0000259" key="2">
    <source>
        <dbReference type="PROSITE" id="PS50164"/>
    </source>
</evidence>
<keyword evidence="4" id="KW-1185">Reference proteome</keyword>
<keyword evidence="3" id="KW-0255">Endonuclease</keyword>
<dbReference type="InterPro" id="IPR000305">
    <property type="entry name" value="GIY-YIG_endonuc"/>
</dbReference>
<dbReference type="SUPFAM" id="SSF82771">
    <property type="entry name" value="GIY-YIG endonuclease"/>
    <property type="match status" value="1"/>
</dbReference>
<proteinExistence type="inferred from homology"/>
<reference evidence="3 4" key="1">
    <citation type="submission" date="2016-10" db="EMBL/GenBank/DDBJ databases">
        <authorList>
            <person name="de Groot N.N."/>
        </authorList>
    </citation>
    <scope>NUCLEOTIDE SEQUENCE [LARGE SCALE GENOMIC DNA]</scope>
    <source>
        <strain evidence="3 4">DSM 28286</strain>
    </source>
</reference>
<dbReference type="Proteomes" id="UP000199031">
    <property type="component" value="Unassembled WGS sequence"/>
</dbReference>
<organism evidence="3 4">
    <name type="scientific">Parafilimonas terrae</name>
    <dbReference type="NCBI Taxonomy" id="1465490"/>
    <lineage>
        <taxon>Bacteria</taxon>
        <taxon>Pseudomonadati</taxon>
        <taxon>Bacteroidota</taxon>
        <taxon>Chitinophagia</taxon>
        <taxon>Chitinophagales</taxon>
        <taxon>Chitinophagaceae</taxon>
        <taxon>Parafilimonas</taxon>
    </lineage>
</organism>
<evidence type="ECO:0000313" key="4">
    <source>
        <dbReference type="Proteomes" id="UP000199031"/>
    </source>
</evidence>
<dbReference type="OrthoDB" id="1495241at2"/>
<evidence type="ECO:0000313" key="3">
    <source>
        <dbReference type="EMBL" id="SFP83839.1"/>
    </source>
</evidence>
<dbReference type="Pfam" id="PF01541">
    <property type="entry name" value="GIY-YIG"/>
    <property type="match status" value="1"/>
</dbReference>